<evidence type="ECO:0000313" key="2">
    <source>
        <dbReference type="Proteomes" id="UP000289821"/>
    </source>
</evidence>
<dbReference type="AlphaFoldDB" id="A0A4Q0NZF6"/>
<accession>A0A4Q0NZF6</accession>
<sequence length="188" mass="22033">MIRFSIILCLFLMHLNVFSQKQERDSLELWTMFTIGNLVNTKAHEFVAQGLPIKIMHKTGDVFWETEDEDAVFKTEIEFIEAHNDSVWTALEKQGFKFPEERYNENFQIERTNLELALKLFNESPLIKTYYENRPRNRFPNVGIKKITAGVYGITVGSFDVENPVNTYKDEFLGKIDIKTRQTSIQKL</sequence>
<protein>
    <submittedName>
        <fullName evidence="1">Uncharacterized protein</fullName>
    </submittedName>
</protein>
<name>A0A4Q0NZF6_9FLAO</name>
<proteinExistence type="predicted"/>
<keyword evidence="2" id="KW-1185">Reference proteome</keyword>
<organism evidence="1 2">
    <name type="scientific">Leeuwenhoekiella aestuarii</name>
    <dbReference type="NCBI Taxonomy" id="2249426"/>
    <lineage>
        <taxon>Bacteria</taxon>
        <taxon>Pseudomonadati</taxon>
        <taxon>Bacteroidota</taxon>
        <taxon>Flavobacteriia</taxon>
        <taxon>Flavobacteriales</taxon>
        <taxon>Flavobacteriaceae</taxon>
        <taxon>Leeuwenhoekiella</taxon>
    </lineage>
</organism>
<reference evidence="1 2" key="1">
    <citation type="submission" date="2018-07" db="EMBL/GenBank/DDBJ databases">
        <title>Leeuwenhoekiella genomics.</title>
        <authorList>
            <person name="Tahon G."/>
            <person name="Willems A."/>
        </authorList>
    </citation>
    <scope>NUCLEOTIDE SEQUENCE [LARGE SCALE GENOMIC DNA]</scope>
    <source>
        <strain evidence="1 2">R-50232</strain>
    </source>
</reference>
<evidence type="ECO:0000313" key="1">
    <source>
        <dbReference type="EMBL" id="RXG18227.1"/>
    </source>
</evidence>
<dbReference type="EMBL" id="QOVI01000001">
    <property type="protein sequence ID" value="RXG18227.1"/>
    <property type="molecule type" value="Genomic_DNA"/>
</dbReference>
<dbReference type="Proteomes" id="UP000289821">
    <property type="component" value="Unassembled WGS sequence"/>
</dbReference>
<comment type="caution">
    <text evidence="1">The sequence shown here is derived from an EMBL/GenBank/DDBJ whole genome shotgun (WGS) entry which is preliminary data.</text>
</comment>
<gene>
    <name evidence="1" type="ORF">DSM04_101419</name>
</gene>